<sequence>MVTMRKQLRFDATDRGILRALIRAPRATTSALAERTGLSRNTVQSRLTRWEGAEVLHGFDRRIDTEALGYSITAYVFTEVTQRRLAEVSAALERIPEVVEVLGLSGATDLLVQVVARDADDLYRVAGLILDIDGVQRSTTALRMRTLVGYRLDQLLD</sequence>
<dbReference type="GO" id="GO:0043565">
    <property type="term" value="F:sequence-specific DNA binding"/>
    <property type="evidence" value="ECO:0007669"/>
    <property type="project" value="InterPro"/>
</dbReference>
<dbReference type="Pfam" id="PF13404">
    <property type="entry name" value="HTH_AsnC-type"/>
    <property type="match status" value="1"/>
</dbReference>
<evidence type="ECO:0000313" key="5">
    <source>
        <dbReference type="EMBL" id="MXP23291.1"/>
    </source>
</evidence>
<gene>
    <name evidence="5" type="ORF">GIY30_18300</name>
</gene>
<dbReference type="GO" id="GO:0005829">
    <property type="term" value="C:cytosol"/>
    <property type="evidence" value="ECO:0007669"/>
    <property type="project" value="TreeGrafter"/>
</dbReference>
<dbReference type="SUPFAM" id="SSF46785">
    <property type="entry name" value="Winged helix' DNA-binding domain"/>
    <property type="match status" value="1"/>
</dbReference>
<evidence type="ECO:0000256" key="1">
    <source>
        <dbReference type="ARBA" id="ARBA00023015"/>
    </source>
</evidence>
<comment type="caution">
    <text evidence="5">The sequence shown here is derived from an EMBL/GenBank/DDBJ whole genome shotgun (WGS) entry which is preliminary data.</text>
</comment>
<evidence type="ECO:0000313" key="6">
    <source>
        <dbReference type="Proteomes" id="UP000475545"/>
    </source>
</evidence>
<dbReference type="EMBL" id="WMBR01000005">
    <property type="protein sequence ID" value="MXP23291.1"/>
    <property type="molecule type" value="Genomic_DNA"/>
</dbReference>
<keyword evidence="2" id="KW-0238">DNA-binding</keyword>
<dbReference type="Gene3D" id="3.30.70.920">
    <property type="match status" value="1"/>
</dbReference>
<protein>
    <submittedName>
        <fullName evidence="5">AsnC family transcriptional regulator</fullName>
    </submittedName>
</protein>
<dbReference type="InterPro" id="IPR019888">
    <property type="entry name" value="Tscrpt_reg_AsnC-like"/>
</dbReference>
<dbReference type="InterPro" id="IPR036390">
    <property type="entry name" value="WH_DNA-bd_sf"/>
</dbReference>
<organism evidence="5 6">
    <name type="scientific">Gordonia mangrovi</name>
    <dbReference type="NCBI Taxonomy" id="2665643"/>
    <lineage>
        <taxon>Bacteria</taxon>
        <taxon>Bacillati</taxon>
        <taxon>Actinomycetota</taxon>
        <taxon>Actinomycetes</taxon>
        <taxon>Mycobacteriales</taxon>
        <taxon>Gordoniaceae</taxon>
        <taxon>Gordonia</taxon>
    </lineage>
</organism>
<dbReference type="InterPro" id="IPR019887">
    <property type="entry name" value="Tscrpt_reg_AsnC/Lrp_C"/>
</dbReference>
<dbReference type="AlphaFoldDB" id="A0A6L7GW88"/>
<dbReference type="Proteomes" id="UP000475545">
    <property type="component" value="Unassembled WGS sequence"/>
</dbReference>
<dbReference type="InterPro" id="IPR011008">
    <property type="entry name" value="Dimeric_a/b-barrel"/>
</dbReference>
<keyword evidence="6" id="KW-1185">Reference proteome</keyword>
<dbReference type="GO" id="GO:0043200">
    <property type="term" value="P:response to amino acid"/>
    <property type="evidence" value="ECO:0007669"/>
    <property type="project" value="TreeGrafter"/>
</dbReference>
<dbReference type="SMART" id="SM00344">
    <property type="entry name" value="HTH_ASNC"/>
    <property type="match status" value="1"/>
</dbReference>
<accession>A0A6L7GW88</accession>
<evidence type="ECO:0000256" key="2">
    <source>
        <dbReference type="ARBA" id="ARBA00023125"/>
    </source>
</evidence>
<evidence type="ECO:0000256" key="3">
    <source>
        <dbReference type="ARBA" id="ARBA00023163"/>
    </source>
</evidence>
<dbReference type="PANTHER" id="PTHR30154">
    <property type="entry name" value="LEUCINE-RESPONSIVE REGULATORY PROTEIN"/>
    <property type="match status" value="1"/>
</dbReference>
<keyword evidence="1" id="KW-0805">Transcription regulation</keyword>
<feature type="domain" description="HTH asnC-type" evidence="4">
    <location>
        <begin position="10"/>
        <end position="71"/>
    </location>
</feature>
<dbReference type="PROSITE" id="PS50956">
    <property type="entry name" value="HTH_ASNC_2"/>
    <property type="match status" value="1"/>
</dbReference>
<dbReference type="InterPro" id="IPR000485">
    <property type="entry name" value="AsnC-type_HTH_dom"/>
</dbReference>
<dbReference type="InterPro" id="IPR036388">
    <property type="entry name" value="WH-like_DNA-bd_sf"/>
</dbReference>
<dbReference type="Gene3D" id="1.10.10.10">
    <property type="entry name" value="Winged helix-like DNA-binding domain superfamily/Winged helix DNA-binding domain"/>
    <property type="match status" value="1"/>
</dbReference>
<dbReference type="PRINTS" id="PR00033">
    <property type="entry name" value="HTHASNC"/>
</dbReference>
<reference evidence="5 6" key="1">
    <citation type="submission" date="2019-11" db="EMBL/GenBank/DDBJ databases">
        <title>Gordonia sp. nov., a novel actinobacterium isolated from mangrove soil in Hainan.</title>
        <authorList>
            <person name="Huang X."/>
            <person name="Xie Y."/>
            <person name="Chu X."/>
            <person name="Xiao K."/>
        </authorList>
    </citation>
    <scope>NUCLEOTIDE SEQUENCE [LARGE SCALE GENOMIC DNA]</scope>
    <source>
        <strain evidence="5 6">HNM0687</strain>
    </source>
</reference>
<dbReference type="SUPFAM" id="SSF54909">
    <property type="entry name" value="Dimeric alpha+beta barrel"/>
    <property type="match status" value="1"/>
</dbReference>
<dbReference type="PANTHER" id="PTHR30154:SF34">
    <property type="entry name" value="TRANSCRIPTIONAL REGULATOR AZLB"/>
    <property type="match status" value="1"/>
</dbReference>
<name>A0A6L7GW88_9ACTN</name>
<proteinExistence type="predicted"/>
<keyword evidence="3" id="KW-0804">Transcription</keyword>
<dbReference type="Pfam" id="PF01037">
    <property type="entry name" value="AsnC_trans_reg"/>
    <property type="match status" value="1"/>
</dbReference>
<evidence type="ECO:0000259" key="4">
    <source>
        <dbReference type="PROSITE" id="PS50956"/>
    </source>
</evidence>